<dbReference type="NCBIfam" id="NF041892">
    <property type="entry name" value="DgcN"/>
    <property type="match status" value="1"/>
</dbReference>
<dbReference type="PANTHER" id="PTHR40690">
    <property type="entry name" value="GLL3100 PROTEIN"/>
    <property type="match status" value="1"/>
</dbReference>
<dbReference type="Proteomes" id="UP001595705">
    <property type="component" value="Unassembled WGS sequence"/>
</dbReference>
<name>A0ABV7XK05_9GAMM</name>
<evidence type="ECO:0000259" key="1">
    <source>
        <dbReference type="Pfam" id="PF07755"/>
    </source>
</evidence>
<evidence type="ECO:0000259" key="2">
    <source>
        <dbReference type="Pfam" id="PF17396"/>
    </source>
</evidence>
<dbReference type="SUPFAM" id="SSF52540">
    <property type="entry name" value="P-loop containing nucleoside triphosphate hydrolases"/>
    <property type="match status" value="1"/>
</dbReference>
<feature type="domain" description="D-glutamate N-acetyltransferase-like N-terminal" evidence="2">
    <location>
        <begin position="63"/>
        <end position="138"/>
    </location>
</feature>
<organism evidence="3 4">
    <name type="scientific">Luteimonas soli</name>
    <dbReference type="NCBI Taxonomy" id="1648966"/>
    <lineage>
        <taxon>Bacteria</taxon>
        <taxon>Pseudomonadati</taxon>
        <taxon>Pseudomonadota</taxon>
        <taxon>Gammaproteobacteria</taxon>
        <taxon>Lysobacterales</taxon>
        <taxon>Lysobacteraceae</taxon>
        <taxon>Luteimonas</taxon>
    </lineage>
</organism>
<dbReference type="InterPro" id="IPR027417">
    <property type="entry name" value="P-loop_NTPase"/>
</dbReference>
<dbReference type="InterPro" id="IPR035402">
    <property type="entry name" value="DgcN-like_N"/>
</dbReference>
<dbReference type="PANTHER" id="PTHR40690:SF1">
    <property type="entry name" value="DUF1611 DOMAIN-CONTAINING PROTEIN"/>
    <property type="match status" value="1"/>
</dbReference>
<accession>A0ABV7XK05</accession>
<evidence type="ECO:0000313" key="4">
    <source>
        <dbReference type="Proteomes" id="UP001595705"/>
    </source>
</evidence>
<dbReference type="Gene3D" id="3.40.50.300">
    <property type="entry name" value="P-loop containing nucleotide triphosphate hydrolases"/>
    <property type="match status" value="1"/>
</dbReference>
<dbReference type="PIRSF" id="PIRSF026760">
    <property type="entry name" value="UCP026760"/>
    <property type="match status" value="1"/>
</dbReference>
<dbReference type="EMBL" id="JBHRYA010000007">
    <property type="protein sequence ID" value="MFC3716491.1"/>
    <property type="molecule type" value="Genomic_DNA"/>
</dbReference>
<dbReference type="Pfam" id="PF17396">
    <property type="entry name" value="DUF1611_N"/>
    <property type="match status" value="1"/>
</dbReference>
<feature type="domain" description="D-glutamate N-acetyltransferase-like C-terminal" evidence="1">
    <location>
        <begin position="143"/>
        <end position="340"/>
    </location>
</feature>
<gene>
    <name evidence="3" type="primary">dgcN</name>
    <name evidence="3" type="ORF">ACFONC_10030</name>
</gene>
<dbReference type="InterPro" id="IPR011669">
    <property type="entry name" value="DgcN-like"/>
</dbReference>
<dbReference type="Gene3D" id="3.40.50.720">
    <property type="entry name" value="NAD(P)-binding Rossmann-like Domain"/>
    <property type="match status" value="1"/>
</dbReference>
<proteinExistence type="predicted"/>
<sequence>MSSTAALAPAPPASRWPPPYLLYLGNARDHLAAKTARGLAHWRPQWCVGQFRGSDCKTTLGLPDLDFEQAVAAGANTMIVGVANAGGVMDDEAVQHVVAALDAGMNIASGLHQRLASYPDIVAAARRNGRFLFDARQPPPLAVGNGRCRAGRRLLAVGTDCSVGKMYATLALERELQSRGVRADFRATGQTGIFIAGAGVPIDAVVADFISGAAEWISPARDDGGWDLVEGQGSLFHPSYAGVSLGLLHGAQPDALVLCHEPGRAHMRGLPHYPVPDLATCLEANLQAARLTSSDVIAVGVAVNTSNLGGADAAARACAEIEDALGLPCEDPVTMGMARIADRLQSCFAS</sequence>
<comment type="caution">
    <text evidence="3">The sequence shown here is derived from an EMBL/GenBank/DDBJ whole genome shotgun (WGS) entry which is preliminary data.</text>
</comment>
<reference evidence="4" key="1">
    <citation type="journal article" date="2019" name="Int. J. Syst. Evol. Microbiol.">
        <title>The Global Catalogue of Microorganisms (GCM) 10K type strain sequencing project: providing services to taxonomists for standard genome sequencing and annotation.</title>
        <authorList>
            <consortium name="The Broad Institute Genomics Platform"/>
            <consortium name="The Broad Institute Genome Sequencing Center for Infectious Disease"/>
            <person name="Wu L."/>
            <person name="Ma J."/>
        </authorList>
    </citation>
    <scope>NUCLEOTIDE SEQUENCE [LARGE SCALE GENOMIC DNA]</scope>
    <source>
        <strain evidence="4">KCTC 42441</strain>
    </source>
</reference>
<dbReference type="Pfam" id="PF07755">
    <property type="entry name" value="DUF1611"/>
    <property type="match status" value="1"/>
</dbReference>
<dbReference type="RefSeq" id="WP_386743685.1">
    <property type="nucleotide sequence ID" value="NZ_JBHRYA010000007.1"/>
</dbReference>
<keyword evidence="4" id="KW-1185">Reference proteome</keyword>
<dbReference type="InterPro" id="IPR035086">
    <property type="entry name" value="DgcN-like_C"/>
</dbReference>
<protein>
    <submittedName>
        <fullName evidence="3">N-acetyltransferase DgcN</fullName>
    </submittedName>
</protein>
<evidence type="ECO:0000313" key="3">
    <source>
        <dbReference type="EMBL" id="MFC3716491.1"/>
    </source>
</evidence>